<dbReference type="PANTHER" id="PTHR33365">
    <property type="entry name" value="YALI0B05434P"/>
    <property type="match status" value="1"/>
</dbReference>
<feature type="signal peptide" evidence="4">
    <location>
        <begin position="1"/>
        <end position="20"/>
    </location>
</feature>
<dbReference type="Pfam" id="PF11807">
    <property type="entry name" value="UstYa"/>
    <property type="match status" value="1"/>
</dbReference>
<dbReference type="PANTHER" id="PTHR33365:SF11">
    <property type="entry name" value="TAT PATHWAY SIGNAL SEQUENCE"/>
    <property type="match status" value="1"/>
</dbReference>
<dbReference type="eggNOG" id="ENOG502SPTB">
    <property type="taxonomic scope" value="Eukaryota"/>
</dbReference>
<evidence type="ECO:0000313" key="6">
    <source>
        <dbReference type="Proteomes" id="UP000054988"/>
    </source>
</evidence>
<proteinExistence type="inferred from homology"/>
<name>A0A0W0G8R1_MONRR</name>
<evidence type="ECO:0000256" key="3">
    <source>
        <dbReference type="ARBA" id="ARBA00035112"/>
    </source>
</evidence>
<comment type="similarity">
    <text evidence="3">Belongs to the ustYa family.</text>
</comment>
<sequence length="221" mass="25847">MFNCLGPLTVAATISTLLVSYTVYQQSHESTSWRTVLAASDLQQFRALEAQSVDIGRYSLEGDDYPNFSPFASPGPIRLTMEESVHYTIDSDPNITTEEWLYNSPYGSGTYRVGAYNRTFYISMFHYMHCIRRMHAAFMSVPGEGEWHHLQHCFDTLRQAILCQADMTLEEGDFTKLDFKTERFGAQHVCRDWEAVYDEVERNWFKWRRYVKSNNLPEWQE</sequence>
<organism evidence="5 6">
    <name type="scientific">Moniliophthora roreri</name>
    <name type="common">Frosty pod rot fungus</name>
    <name type="synonym">Monilia roreri</name>
    <dbReference type="NCBI Taxonomy" id="221103"/>
    <lineage>
        <taxon>Eukaryota</taxon>
        <taxon>Fungi</taxon>
        <taxon>Dikarya</taxon>
        <taxon>Basidiomycota</taxon>
        <taxon>Agaricomycotina</taxon>
        <taxon>Agaricomycetes</taxon>
        <taxon>Agaricomycetidae</taxon>
        <taxon>Agaricales</taxon>
        <taxon>Marasmiineae</taxon>
        <taxon>Marasmiaceae</taxon>
        <taxon>Moniliophthora</taxon>
    </lineage>
</organism>
<keyword evidence="2" id="KW-0560">Oxidoreductase</keyword>
<gene>
    <name evidence="5" type="ORF">WG66_2495</name>
</gene>
<dbReference type="Proteomes" id="UP000054988">
    <property type="component" value="Unassembled WGS sequence"/>
</dbReference>
<evidence type="ECO:0008006" key="7">
    <source>
        <dbReference type="Google" id="ProtNLM"/>
    </source>
</evidence>
<dbReference type="GO" id="GO:0043386">
    <property type="term" value="P:mycotoxin biosynthetic process"/>
    <property type="evidence" value="ECO:0007669"/>
    <property type="project" value="InterPro"/>
</dbReference>
<dbReference type="GO" id="GO:0016491">
    <property type="term" value="F:oxidoreductase activity"/>
    <property type="evidence" value="ECO:0007669"/>
    <property type="project" value="UniProtKB-KW"/>
</dbReference>
<evidence type="ECO:0000313" key="5">
    <source>
        <dbReference type="EMBL" id="KTB44934.1"/>
    </source>
</evidence>
<evidence type="ECO:0000256" key="4">
    <source>
        <dbReference type="SAM" id="SignalP"/>
    </source>
</evidence>
<feature type="chain" id="PRO_5006902456" description="Tat pathway signal sequence" evidence="4">
    <location>
        <begin position="21"/>
        <end position="221"/>
    </location>
</feature>
<dbReference type="InterPro" id="IPR021765">
    <property type="entry name" value="UstYa-like"/>
</dbReference>
<evidence type="ECO:0000256" key="2">
    <source>
        <dbReference type="ARBA" id="ARBA00023002"/>
    </source>
</evidence>
<comment type="pathway">
    <text evidence="1">Mycotoxin biosynthesis.</text>
</comment>
<reference evidence="5 6" key="1">
    <citation type="submission" date="2015-12" db="EMBL/GenBank/DDBJ databases">
        <title>Draft genome sequence of Moniliophthora roreri, the causal agent of frosty pod rot of cacao.</title>
        <authorList>
            <person name="Aime M.C."/>
            <person name="Diaz-Valderrama J.R."/>
            <person name="Kijpornyongpan T."/>
            <person name="Phillips-Mora W."/>
        </authorList>
    </citation>
    <scope>NUCLEOTIDE SEQUENCE [LARGE SCALE GENOMIC DNA]</scope>
    <source>
        <strain evidence="5 6">MCA 2952</strain>
    </source>
</reference>
<comment type="caution">
    <text evidence="5">The sequence shown here is derived from an EMBL/GenBank/DDBJ whole genome shotgun (WGS) entry which is preliminary data.</text>
</comment>
<dbReference type="AlphaFoldDB" id="A0A0W0G8R1"/>
<accession>A0A0W0G8R1</accession>
<protein>
    <recommendedName>
        <fullName evidence="7">Tat pathway signal sequence</fullName>
    </recommendedName>
</protein>
<evidence type="ECO:0000256" key="1">
    <source>
        <dbReference type="ARBA" id="ARBA00004685"/>
    </source>
</evidence>
<dbReference type="EMBL" id="LATX01000824">
    <property type="protein sequence ID" value="KTB44934.1"/>
    <property type="molecule type" value="Genomic_DNA"/>
</dbReference>
<keyword evidence="4" id="KW-0732">Signal</keyword>